<dbReference type="Pfam" id="PF13181">
    <property type="entry name" value="TPR_8"/>
    <property type="match status" value="1"/>
</dbReference>
<dbReference type="RefSeq" id="WP_273629660.1">
    <property type="nucleotide sequence ID" value="NZ_CP117167.1"/>
</dbReference>
<evidence type="ECO:0008006" key="6">
    <source>
        <dbReference type="Google" id="ProtNLM"/>
    </source>
</evidence>
<feature type="compositionally biased region" description="Low complexity" evidence="2">
    <location>
        <begin position="500"/>
        <end position="512"/>
    </location>
</feature>
<gene>
    <name evidence="4" type="ORF">PQO05_22290</name>
</gene>
<evidence type="ECO:0000256" key="2">
    <source>
        <dbReference type="SAM" id="MobiDB-lite"/>
    </source>
</evidence>
<dbReference type="SUPFAM" id="SSF48452">
    <property type="entry name" value="TPR-like"/>
    <property type="match status" value="1"/>
</dbReference>
<proteinExistence type="predicted"/>
<keyword evidence="5" id="KW-1185">Reference proteome</keyword>
<organism evidence="4 5">
    <name type="scientific">Mucilaginibacter jinjuensis</name>
    <dbReference type="NCBI Taxonomy" id="1176721"/>
    <lineage>
        <taxon>Bacteria</taxon>
        <taxon>Pseudomonadati</taxon>
        <taxon>Bacteroidota</taxon>
        <taxon>Sphingobacteriia</taxon>
        <taxon>Sphingobacteriales</taxon>
        <taxon>Sphingobacteriaceae</taxon>
        <taxon>Mucilaginibacter</taxon>
    </lineage>
</organism>
<feature type="region of interest" description="Disordered" evidence="2">
    <location>
        <begin position="500"/>
        <end position="519"/>
    </location>
</feature>
<keyword evidence="1" id="KW-0802">TPR repeat</keyword>
<dbReference type="Proteomes" id="UP001216139">
    <property type="component" value="Chromosome"/>
</dbReference>
<dbReference type="PROSITE" id="PS51257">
    <property type="entry name" value="PROKAR_LIPOPROTEIN"/>
    <property type="match status" value="1"/>
</dbReference>
<dbReference type="InterPro" id="IPR019734">
    <property type="entry name" value="TPR_rpt"/>
</dbReference>
<dbReference type="InterPro" id="IPR011990">
    <property type="entry name" value="TPR-like_helical_dom_sf"/>
</dbReference>
<name>A0ABY7T5F3_9SPHI</name>
<evidence type="ECO:0000313" key="4">
    <source>
        <dbReference type="EMBL" id="WCT11473.1"/>
    </source>
</evidence>
<feature type="chain" id="PRO_5046094280" description="Tetratricopeptide repeat protein" evidence="3">
    <location>
        <begin position="29"/>
        <end position="916"/>
    </location>
</feature>
<evidence type="ECO:0000256" key="3">
    <source>
        <dbReference type="SAM" id="SignalP"/>
    </source>
</evidence>
<dbReference type="PROSITE" id="PS50005">
    <property type="entry name" value="TPR"/>
    <property type="match status" value="1"/>
</dbReference>
<dbReference type="EMBL" id="CP117167">
    <property type="protein sequence ID" value="WCT11473.1"/>
    <property type="molecule type" value="Genomic_DNA"/>
</dbReference>
<dbReference type="Gene3D" id="1.25.40.10">
    <property type="entry name" value="Tetratricopeptide repeat domain"/>
    <property type="match status" value="3"/>
</dbReference>
<protein>
    <recommendedName>
        <fullName evidence="6">Tetratricopeptide repeat protein</fullName>
    </recommendedName>
</protein>
<evidence type="ECO:0000256" key="1">
    <source>
        <dbReference type="PROSITE-ProRule" id="PRU00339"/>
    </source>
</evidence>
<accession>A0ABY7T5F3</accession>
<keyword evidence="3" id="KW-0732">Signal</keyword>
<reference evidence="4 5" key="1">
    <citation type="submission" date="2023-02" db="EMBL/GenBank/DDBJ databases">
        <title>Genome sequence of Mucilaginibacter jinjuensis strain KACC 16571.</title>
        <authorList>
            <person name="Kim S."/>
            <person name="Heo J."/>
            <person name="Kwon S.-W."/>
        </authorList>
    </citation>
    <scope>NUCLEOTIDE SEQUENCE [LARGE SCALE GENOMIC DNA]</scope>
    <source>
        <strain evidence="4 5">KACC 16571</strain>
    </source>
</reference>
<feature type="repeat" description="TPR" evidence="1">
    <location>
        <begin position="301"/>
        <end position="334"/>
    </location>
</feature>
<sequence length="916" mass="104236">MKYYRAINIKHPVTILLLCCLLAGCSLEKQTGFNRYMQNVTAHYNIIFNANNLLQQKQDIYAASFIDNYNQFLRVYQDTIFHTPTPDKELDAVIAKANTIISVKEQSHYVGDAYMLLAKANYLYGNYFVADEFANYVIKNYTDKPELQQQARNWRVRTLLNLHQLPLAKLVSDTNLTVIFYAKKKYDEGSVYAARLQYDLDAGDYKHAEDMAQRAIKTIDDNKLRRRLTFILAQLQEQNHKPTEAAASYSRVVSSNAVFEMAFNAELNRIRIQDTQNGRHVSRIDRLRGLLKNDINKDFIDQIYFQIGELYLADGKLDDAVKNYRLSIKNSKRNQNQKALDYLRLADISFKNKGDYAGAKKLYDSTLLNLAPTYPGYRAIQLKANNLQLLAEQLRIIGHEDTLQQLAGLHETARAAKLDVLAKQHVADVKAAALLSTQSAFTNANSPTSSVSTASTPNASTFYFYNVNSLSAGFSDFKRKWGNRKLEDNWRRANRANSDITNNSQNITNQIDPSVLPKKDQKSTDDLIAATYKQQLVQSLPLTPQTIAQSNVRVYNAYFTIANFYRDILEDPKEAILTYETLLKRFPDGSEKPAIYYNLYRLYSDIDQTKSDYYKDLLLKTYPETPFAKVILDPDYGRKMNDKDAELNSLYNNIYDLYAQKKYTDVITNADQLLQQYPNNKLAAQIAYLRAMAAGHNEKLLPFRADLYNILNQYPNDLLIAPLINQHLTYIDANQEELAARPVVLVGNDIYDSPFAQSLIVPKLAVVEPPKPVTKQAAAPAKQTATPQNAAPTNTLYSLRDSSRYYFVVNVATGTTNLSSSRFGIGQFNRANFAPEAGIKHQLKDAGDNNQLIFVGVFHSLAAVKEYARAIIPLMPQIMKVPADKYSFFVITQENLDKLADKKTLDSYIDFYQKNY</sequence>
<feature type="signal peptide" evidence="3">
    <location>
        <begin position="1"/>
        <end position="28"/>
    </location>
</feature>
<evidence type="ECO:0000313" key="5">
    <source>
        <dbReference type="Proteomes" id="UP001216139"/>
    </source>
</evidence>